<evidence type="ECO:0000256" key="1">
    <source>
        <dbReference type="SAM" id="Coils"/>
    </source>
</evidence>
<dbReference type="SUPFAM" id="SSF49464">
    <property type="entry name" value="Carboxypeptidase regulatory domain-like"/>
    <property type="match status" value="1"/>
</dbReference>
<accession>A0A1I1RCT3</accession>
<evidence type="ECO:0000313" key="3">
    <source>
        <dbReference type="Proteomes" id="UP000198598"/>
    </source>
</evidence>
<organism evidence="2 3">
    <name type="scientific">Spirosoma endophyticum</name>
    <dbReference type="NCBI Taxonomy" id="662367"/>
    <lineage>
        <taxon>Bacteria</taxon>
        <taxon>Pseudomonadati</taxon>
        <taxon>Bacteroidota</taxon>
        <taxon>Cytophagia</taxon>
        <taxon>Cytophagales</taxon>
        <taxon>Cytophagaceae</taxon>
        <taxon>Spirosoma</taxon>
    </lineage>
</organism>
<evidence type="ECO:0000313" key="2">
    <source>
        <dbReference type="EMBL" id="SFD32052.1"/>
    </source>
</evidence>
<proteinExistence type="predicted"/>
<dbReference type="Gene3D" id="2.60.40.1120">
    <property type="entry name" value="Carboxypeptidase-like, regulatory domain"/>
    <property type="match status" value="1"/>
</dbReference>
<dbReference type="Pfam" id="PF18939">
    <property type="entry name" value="DUF5686"/>
    <property type="match status" value="1"/>
</dbReference>
<dbReference type="Proteomes" id="UP000198598">
    <property type="component" value="Unassembled WGS sequence"/>
</dbReference>
<dbReference type="EMBL" id="FOLQ01000004">
    <property type="protein sequence ID" value="SFD32052.1"/>
    <property type="molecule type" value="Genomic_DNA"/>
</dbReference>
<keyword evidence="1" id="KW-0175">Coiled coil</keyword>
<name>A0A1I1RCT3_9BACT</name>
<protein>
    <submittedName>
        <fullName evidence="2">CarboxypepD_reg-like domain-containing protein</fullName>
    </submittedName>
</protein>
<sequence length="961" mass="109601">MRLYLFNDTLRQRFWFRLHLACNESSQPFVVKNLPIIEKIGKTVRLMSTFAMLLQLRCLMKNAILILFFALCSTLASAQTGLRGTVKNAQGEALPFAAVIVKGTETSARPNGTITNAEGRYEIALAPGKYEIVFQYLGFQTIKKSAEITTGLTTLDATLEEQAFRLAEVQTKAGNEDPAYTIMRRAIAKSRFHQLQVQRFKARVYTKSSFTVIDLPNLAEMAFRKQLKEAEKEANFKVGVPMLNETVAEVSFTQPNTFRQRIIANRNSQGDFLSPNQFYNASFYSPTIANTVSPLSPKAFAYYKFEYKGTFREPGPDGKTVEVSKIQVIPRQYGEGVFRGTIYILENTWAIHSLQLETVNTIGVSISVRHVCSPIQGVWMPTNQRYEGKGSYLGVKATGYYIRNLTFSEFVVNPAFVEDIEVTDEKKAPPANTLSKSDIKGKPLDDLVKKQKEFSTKNLRQLVKEYEKQEKEARKNRKEDVAVVRDDSLVIDSLARRRSNVFWDSLRSVPLTTAEIKSYRKADSLGLVREIKAPGTVDTTRRDSTRKKSPNKFSPGQLLSGHTWQLNKHSALIYTSPLARIEYNTVEGYTLEGALNFRHRAKVDSISRFRQIALGEWNLGGTGRYEFGRKQFVGYGQASYQYKATRIGLSGGRYLYQYNPDNPISPFLNSLTTLLFEQNFAKLYQKDFLNLTVTASPFRNRITLAGSLEYAQRSELTNYKEGLSPWINWKNRVYTPNRPDNDEITTTAFPTHNALIMNLTASARLQATQYTIRNGRRIARRDNESPLITVNYRKGMADVDYDFLQATISHSFETGIRSKLNYQLSAGTFLNDRKLYFPDFKHFAGNQFFFQQGDVVSSFRLLPYYQYSTGQRFAEGHVLAEFRKFFITQLTLVRLIGLKENLFVHYLYTPSSQHYTEVGYGLDGIIPQVLPFFRIEVISQWQDTTYKGLGFRIGTTLKFGR</sequence>
<dbReference type="InterPro" id="IPR008969">
    <property type="entry name" value="CarboxyPept-like_regulatory"/>
</dbReference>
<dbReference type="InterPro" id="IPR043741">
    <property type="entry name" value="DUF5686"/>
</dbReference>
<keyword evidence="3" id="KW-1185">Reference proteome</keyword>
<dbReference type="AlphaFoldDB" id="A0A1I1RCT3"/>
<feature type="coiled-coil region" evidence="1">
    <location>
        <begin position="452"/>
        <end position="479"/>
    </location>
</feature>
<reference evidence="2 3" key="1">
    <citation type="submission" date="2016-10" db="EMBL/GenBank/DDBJ databases">
        <authorList>
            <person name="de Groot N.N."/>
        </authorList>
    </citation>
    <scope>NUCLEOTIDE SEQUENCE [LARGE SCALE GENOMIC DNA]</scope>
    <source>
        <strain evidence="2 3">DSM 26130</strain>
    </source>
</reference>
<dbReference type="STRING" id="662367.SAMN05216167_104342"/>
<gene>
    <name evidence="2" type="ORF">SAMN05216167_104342</name>
</gene>
<dbReference type="Pfam" id="PF13715">
    <property type="entry name" value="CarbopepD_reg_2"/>
    <property type="match status" value="1"/>
</dbReference>